<feature type="transmembrane region" description="Helical" evidence="13">
    <location>
        <begin position="469"/>
        <end position="489"/>
    </location>
</feature>
<comment type="similarity">
    <text evidence="3">Belongs to the multi antimicrobial extrusion (MATE) (TC 2.A.66.1) family.</text>
</comment>
<evidence type="ECO:0000256" key="10">
    <source>
        <dbReference type="ARBA" id="ARBA00023065"/>
    </source>
</evidence>
<keyword evidence="6" id="KW-0050">Antiport</keyword>
<dbReference type="EMBL" id="CYZP01000019">
    <property type="protein sequence ID" value="CUO23799.1"/>
    <property type="molecule type" value="Genomic_DNA"/>
</dbReference>
<protein>
    <recommendedName>
        <fullName evidence="4">Probable multidrug resistance protein NorM</fullName>
    </recommendedName>
    <alternativeName>
        <fullName evidence="12">Multidrug-efflux transporter</fullName>
    </alternativeName>
</protein>
<comment type="subcellular location">
    <subcellularLocation>
        <location evidence="2">Cell membrane</location>
        <topology evidence="2">Multi-pass membrane protein</topology>
    </subcellularLocation>
</comment>
<accession>A0A174DHH0</accession>
<feature type="transmembrane region" description="Helical" evidence="13">
    <location>
        <begin position="365"/>
        <end position="388"/>
    </location>
</feature>
<sequence length="494" mass="54326">MICLSHQNWCGFFSLVTNMNSFRRTIIIQQCRDNCVAFFVAMKQRKEKRMNNTFMKKKPILPLLASMAMPMVLSMLVNSLYNIVDSFFVAKISEQAMTALSLVFPVQNFINAVAIGFGVGINAQISFQLGAKNIKNANIAATHGMLFNIIHGIIFTVICIPFMPVFLSMFTKEQEVISSGVQYSTIAFAFSTVIMISLSFEKIFQAVGRMKLTMISLMIGCISNIILDPLLIFGVGIFPEMGIRGAALATGLGQVFTVIVYLIAYKKCSIPVEISRKYLELNRNLDGKLYMVGIPAILNIALPSVLISFLNQILSAFSGSYVVVLGIYYKLQTFLYLPASGIVQGMRPLIGYNYGAGEIKRVKKLFGISVLLNGMIMLVGTIICFTASETLMGMFTENPETVRLGTAALQIISIGFIPSAISVTASGALEGLSKGAQSLVISLLRYIIVIIPAAYLLCYFAGADAVWNAFWICEFITAVVVGIGIKYYWNRLLQ</sequence>
<dbReference type="PANTHER" id="PTHR43298:SF2">
    <property type="entry name" value="FMN_FAD EXPORTER YEEO-RELATED"/>
    <property type="match status" value="1"/>
</dbReference>
<feature type="transmembrane region" description="Helical" evidence="13">
    <location>
        <begin position="408"/>
        <end position="431"/>
    </location>
</feature>
<dbReference type="GO" id="GO:0006811">
    <property type="term" value="P:monoatomic ion transport"/>
    <property type="evidence" value="ECO:0007669"/>
    <property type="project" value="UniProtKB-KW"/>
</dbReference>
<evidence type="ECO:0000256" key="9">
    <source>
        <dbReference type="ARBA" id="ARBA00022989"/>
    </source>
</evidence>
<evidence type="ECO:0000256" key="13">
    <source>
        <dbReference type="SAM" id="Phobius"/>
    </source>
</evidence>
<dbReference type="Pfam" id="PF01554">
    <property type="entry name" value="MatE"/>
    <property type="match status" value="2"/>
</dbReference>
<evidence type="ECO:0000256" key="3">
    <source>
        <dbReference type="ARBA" id="ARBA00010199"/>
    </source>
</evidence>
<dbReference type="InterPro" id="IPR048279">
    <property type="entry name" value="MdtK-like"/>
</dbReference>
<feature type="transmembrane region" description="Helical" evidence="13">
    <location>
        <begin position="243"/>
        <end position="264"/>
    </location>
</feature>
<dbReference type="AlphaFoldDB" id="A0A174DHH0"/>
<evidence type="ECO:0000313" key="15">
    <source>
        <dbReference type="Proteomes" id="UP000095645"/>
    </source>
</evidence>
<dbReference type="Proteomes" id="UP000095645">
    <property type="component" value="Unassembled WGS sequence"/>
</dbReference>
<reference evidence="14 15" key="1">
    <citation type="submission" date="2015-09" db="EMBL/GenBank/DDBJ databases">
        <authorList>
            <consortium name="Pathogen Informatics"/>
        </authorList>
    </citation>
    <scope>NUCLEOTIDE SEQUENCE [LARGE SCALE GENOMIC DNA]</scope>
    <source>
        <strain evidence="14 15">2789STDY5834861</strain>
    </source>
</reference>
<dbReference type="InterPro" id="IPR050222">
    <property type="entry name" value="MATE_MdtK"/>
</dbReference>
<evidence type="ECO:0000256" key="11">
    <source>
        <dbReference type="ARBA" id="ARBA00023136"/>
    </source>
</evidence>
<feature type="transmembrane region" description="Helical" evidence="13">
    <location>
        <begin position="60"/>
        <end position="84"/>
    </location>
</feature>
<feature type="transmembrane region" description="Helical" evidence="13">
    <location>
        <begin position="181"/>
        <end position="200"/>
    </location>
</feature>
<evidence type="ECO:0000256" key="5">
    <source>
        <dbReference type="ARBA" id="ARBA00022448"/>
    </source>
</evidence>
<keyword evidence="7" id="KW-1003">Cell membrane</keyword>
<evidence type="ECO:0000256" key="1">
    <source>
        <dbReference type="ARBA" id="ARBA00003408"/>
    </source>
</evidence>
<keyword evidence="5" id="KW-0813">Transport</keyword>
<evidence type="ECO:0000256" key="2">
    <source>
        <dbReference type="ARBA" id="ARBA00004651"/>
    </source>
</evidence>
<feature type="transmembrane region" description="Helical" evidence="13">
    <location>
        <begin position="146"/>
        <end position="169"/>
    </location>
</feature>
<dbReference type="GO" id="GO:0042910">
    <property type="term" value="F:xenobiotic transmembrane transporter activity"/>
    <property type="evidence" value="ECO:0007669"/>
    <property type="project" value="InterPro"/>
</dbReference>
<evidence type="ECO:0000313" key="14">
    <source>
        <dbReference type="EMBL" id="CUO23799.1"/>
    </source>
</evidence>
<evidence type="ECO:0000256" key="4">
    <source>
        <dbReference type="ARBA" id="ARBA00020268"/>
    </source>
</evidence>
<evidence type="ECO:0000256" key="12">
    <source>
        <dbReference type="ARBA" id="ARBA00031636"/>
    </source>
</evidence>
<feature type="transmembrane region" description="Helical" evidence="13">
    <location>
        <begin position="285"/>
        <end position="307"/>
    </location>
</feature>
<keyword evidence="10" id="KW-0406">Ion transport</keyword>
<organism evidence="14 15">
    <name type="scientific">Blautia obeum</name>
    <dbReference type="NCBI Taxonomy" id="40520"/>
    <lineage>
        <taxon>Bacteria</taxon>
        <taxon>Bacillati</taxon>
        <taxon>Bacillota</taxon>
        <taxon>Clostridia</taxon>
        <taxon>Lachnospirales</taxon>
        <taxon>Lachnospiraceae</taxon>
        <taxon>Blautia</taxon>
    </lineage>
</organism>
<evidence type="ECO:0000256" key="7">
    <source>
        <dbReference type="ARBA" id="ARBA00022475"/>
    </source>
</evidence>
<keyword evidence="11 13" id="KW-0472">Membrane</keyword>
<feature type="transmembrane region" description="Helical" evidence="13">
    <location>
        <begin position="443"/>
        <end position="463"/>
    </location>
</feature>
<proteinExistence type="inferred from homology"/>
<dbReference type="PIRSF" id="PIRSF006603">
    <property type="entry name" value="DinF"/>
    <property type="match status" value="1"/>
</dbReference>
<dbReference type="InterPro" id="IPR002528">
    <property type="entry name" value="MATE_fam"/>
</dbReference>
<keyword evidence="9 13" id="KW-1133">Transmembrane helix</keyword>
<dbReference type="GO" id="GO:0015297">
    <property type="term" value="F:antiporter activity"/>
    <property type="evidence" value="ECO:0007669"/>
    <property type="project" value="UniProtKB-KW"/>
</dbReference>
<keyword evidence="8 13" id="KW-0812">Transmembrane</keyword>
<dbReference type="PANTHER" id="PTHR43298">
    <property type="entry name" value="MULTIDRUG RESISTANCE PROTEIN NORM-RELATED"/>
    <property type="match status" value="1"/>
</dbReference>
<feature type="transmembrane region" description="Helical" evidence="13">
    <location>
        <begin position="212"/>
        <end position="237"/>
    </location>
</feature>
<gene>
    <name evidence="14" type="primary">mepA_9</name>
    <name evidence="14" type="ORF">ERS852476_02262</name>
</gene>
<feature type="transmembrane region" description="Helical" evidence="13">
    <location>
        <begin position="104"/>
        <end position="125"/>
    </location>
</feature>
<dbReference type="NCBIfam" id="TIGR00797">
    <property type="entry name" value="matE"/>
    <property type="match status" value="1"/>
</dbReference>
<evidence type="ECO:0000256" key="8">
    <source>
        <dbReference type="ARBA" id="ARBA00022692"/>
    </source>
</evidence>
<dbReference type="GO" id="GO:0005886">
    <property type="term" value="C:plasma membrane"/>
    <property type="evidence" value="ECO:0007669"/>
    <property type="project" value="UniProtKB-SubCell"/>
</dbReference>
<name>A0A174DHH0_9FIRM</name>
<comment type="function">
    <text evidence="1">Multidrug efflux pump.</text>
</comment>
<evidence type="ECO:0000256" key="6">
    <source>
        <dbReference type="ARBA" id="ARBA00022449"/>
    </source>
</evidence>